<evidence type="ECO:0000313" key="1">
    <source>
        <dbReference type="EMBL" id="OIJ10826.1"/>
    </source>
</evidence>
<reference evidence="1 3" key="1">
    <citation type="submission" date="2016-10" db="EMBL/GenBank/DDBJ databases">
        <title>Draft genome sequences of four alkaliphilic bacteria belonging to the Anaerobacillus genus.</title>
        <authorList>
            <person name="Bassil N.M."/>
            <person name="Lloyd J.R."/>
        </authorList>
    </citation>
    <scope>NUCLEOTIDE SEQUENCE [LARGE SCALE GENOMIC DNA]</scope>
    <source>
        <strain evidence="1 3">NB2006</strain>
    </source>
</reference>
<dbReference type="OrthoDB" id="2354244at2"/>
<name>A0A1S2LEN3_9BACI</name>
<evidence type="ECO:0000313" key="3">
    <source>
        <dbReference type="Proteomes" id="UP000180175"/>
    </source>
</evidence>
<gene>
    <name evidence="2" type="ORF">AWH56_018280</name>
    <name evidence="1" type="ORF">AWH56_16465</name>
</gene>
<organism evidence="1 3">
    <name type="scientific">Anaerobacillus isosaccharinicus</name>
    <dbReference type="NCBI Taxonomy" id="1532552"/>
    <lineage>
        <taxon>Bacteria</taxon>
        <taxon>Bacillati</taxon>
        <taxon>Bacillota</taxon>
        <taxon>Bacilli</taxon>
        <taxon>Bacillales</taxon>
        <taxon>Bacillaceae</taxon>
        <taxon>Anaerobacillus</taxon>
    </lineage>
</organism>
<dbReference type="KEGG" id="aia:AWH56_018280"/>
<sequence>MAVNFYVANNVKEAFISKLYVPVDDELEVLIYKNKHIISPEADLLLNLDPYGDKVFSISEIDLLMDISNLLYERVSESEVKKFAKDLFSLCETAKKQKKLIVALGD</sequence>
<accession>A0A1S2LEN3</accession>
<protein>
    <submittedName>
        <fullName evidence="1">Uncharacterized protein</fullName>
    </submittedName>
</protein>
<reference evidence="2 3" key="2">
    <citation type="journal article" date="2017" name="Genome Announc.">
        <title>Draft Genome Sequences of Four Alkaliphilic Bacteria Belonging to the Anaerobacillus Genus.</title>
        <authorList>
            <person name="Bassil N.M."/>
            <person name="Lloyd J.R."/>
        </authorList>
    </citation>
    <scope>NUCLEOTIDE SEQUENCE [LARGE SCALE GENOMIC DNA]</scope>
    <source>
        <strain evidence="2 3">NB2006</strain>
    </source>
</reference>
<dbReference type="Proteomes" id="UP000180175">
    <property type="component" value="Chromosome"/>
</dbReference>
<reference evidence="2 3" key="3">
    <citation type="journal article" date="2019" name="Int. J. Syst. Evol. Microbiol.">
        <title>Anaerobacillus isosaccharinicus sp. nov., an alkaliphilic bacterium which degrades isosaccharinic acid.</title>
        <authorList>
            <person name="Bassil N.M."/>
            <person name="Lloyd J.R."/>
        </authorList>
    </citation>
    <scope>NUCLEOTIDE SEQUENCE [LARGE SCALE GENOMIC DNA]</scope>
    <source>
        <strain evidence="2 3">NB2006</strain>
    </source>
</reference>
<dbReference type="EMBL" id="LQXD01000144">
    <property type="protein sequence ID" value="OIJ10826.1"/>
    <property type="molecule type" value="Genomic_DNA"/>
</dbReference>
<evidence type="ECO:0000313" key="2">
    <source>
        <dbReference type="EMBL" id="QOY34657.1"/>
    </source>
</evidence>
<reference evidence="2" key="4">
    <citation type="submission" date="2020-10" db="EMBL/GenBank/DDBJ databases">
        <authorList>
            <person name="Bassil N.M."/>
            <person name="Lloyd J.R."/>
        </authorList>
    </citation>
    <scope>NUCLEOTIDE SEQUENCE</scope>
    <source>
        <strain evidence="2">NB2006</strain>
    </source>
</reference>
<dbReference type="RefSeq" id="WP_071318100.1">
    <property type="nucleotide sequence ID" value="NZ_CP063356.2"/>
</dbReference>
<dbReference type="EMBL" id="CP063356">
    <property type="protein sequence ID" value="QOY34657.1"/>
    <property type="molecule type" value="Genomic_DNA"/>
</dbReference>
<keyword evidence="3" id="KW-1185">Reference proteome</keyword>
<proteinExistence type="predicted"/>
<dbReference type="AlphaFoldDB" id="A0A1S2LEN3"/>